<reference evidence="1 2" key="2">
    <citation type="journal article" date="2017" name="Front. Plant Sci.">
        <title>Gene Classification and Mining of Molecular Markers Useful in Red Clover (Trifolium pratense) Breeding.</title>
        <authorList>
            <person name="Istvanek J."/>
            <person name="Dluhosova J."/>
            <person name="Dluhos P."/>
            <person name="Patkova L."/>
            <person name="Nedelnik J."/>
            <person name="Repkova J."/>
        </authorList>
    </citation>
    <scope>NUCLEOTIDE SEQUENCE [LARGE SCALE GENOMIC DNA]</scope>
    <source>
        <strain evidence="2">cv. Tatra</strain>
        <tissue evidence="1">Young leaves</tissue>
    </source>
</reference>
<evidence type="ECO:0000313" key="1">
    <source>
        <dbReference type="EMBL" id="PNX56535.1"/>
    </source>
</evidence>
<dbReference type="Proteomes" id="UP000236291">
    <property type="component" value="Unassembled WGS sequence"/>
</dbReference>
<sequence>MSFMESAMNKDHEEQDQDNGILLVSETQLERALDTAQLAPNLEADHGIYVEDELHQVHSDVDSYIVSEIQLPRMIIDDIEKITQAWANRTSEGCERSFMRYISKKAMKHRQWLAKSVGTYITPALRVHRLLIPYEELLEILGN</sequence>
<proteinExistence type="predicted"/>
<dbReference type="EMBL" id="ASHM01074719">
    <property type="protein sequence ID" value="PNX56535.1"/>
    <property type="molecule type" value="Genomic_DNA"/>
</dbReference>
<dbReference type="AlphaFoldDB" id="A0A2K3JR81"/>
<comment type="caution">
    <text evidence="1">The sequence shown here is derived from an EMBL/GenBank/DDBJ whole genome shotgun (WGS) entry which is preliminary data.</text>
</comment>
<organism evidence="1 2">
    <name type="scientific">Trifolium pratense</name>
    <name type="common">Red clover</name>
    <dbReference type="NCBI Taxonomy" id="57577"/>
    <lineage>
        <taxon>Eukaryota</taxon>
        <taxon>Viridiplantae</taxon>
        <taxon>Streptophyta</taxon>
        <taxon>Embryophyta</taxon>
        <taxon>Tracheophyta</taxon>
        <taxon>Spermatophyta</taxon>
        <taxon>Magnoliopsida</taxon>
        <taxon>eudicotyledons</taxon>
        <taxon>Gunneridae</taxon>
        <taxon>Pentapetalae</taxon>
        <taxon>rosids</taxon>
        <taxon>fabids</taxon>
        <taxon>Fabales</taxon>
        <taxon>Fabaceae</taxon>
        <taxon>Papilionoideae</taxon>
        <taxon>50 kb inversion clade</taxon>
        <taxon>NPAAA clade</taxon>
        <taxon>Hologalegina</taxon>
        <taxon>IRL clade</taxon>
        <taxon>Trifolieae</taxon>
        <taxon>Trifolium</taxon>
    </lineage>
</organism>
<evidence type="ECO:0000313" key="2">
    <source>
        <dbReference type="Proteomes" id="UP000236291"/>
    </source>
</evidence>
<name>A0A2K3JR81_TRIPR</name>
<gene>
    <name evidence="1" type="ORF">L195_g049930</name>
</gene>
<protein>
    <submittedName>
        <fullName evidence="1">Uncharacterized protein</fullName>
    </submittedName>
</protein>
<reference evidence="1 2" key="1">
    <citation type="journal article" date="2014" name="Am. J. Bot.">
        <title>Genome assembly and annotation for red clover (Trifolium pratense; Fabaceae).</title>
        <authorList>
            <person name="Istvanek J."/>
            <person name="Jaros M."/>
            <person name="Krenek A."/>
            <person name="Repkova J."/>
        </authorList>
    </citation>
    <scope>NUCLEOTIDE SEQUENCE [LARGE SCALE GENOMIC DNA]</scope>
    <source>
        <strain evidence="2">cv. Tatra</strain>
        <tissue evidence="1">Young leaves</tissue>
    </source>
</reference>
<accession>A0A2K3JR81</accession>
<dbReference type="ExpressionAtlas" id="A0A2K3JR81">
    <property type="expression patterns" value="baseline"/>
</dbReference>